<dbReference type="Proteomes" id="UP000602510">
    <property type="component" value="Unassembled WGS sequence"/>
</dbReference>
<organism evidence="1 2">
    <name type="scientific">Phytophthora infestans</name>
    <name type="common">Potato late blight agent</name>
    <name type="synonym">Botrytis infestans</name>
    <dbReference type="NCBI Taxonomy" id="4787"/>
    <lineage>
        <taxon>Eukaryota</taxon>
        <taxon>Sar</taxon>
        <taxon>Stramenopiles</taxon>
        <taxon>Oomycota</taxon>
        <taxon>Peronosporomycetes</taxon>
        <taxon>Peronosporales</taxon>
        <taxon>Peronosporaceae</taxon>
        <taxon>Phytophthora</taxon>
    </lineage>
</organism>
<evidence type="ECO:0000313" key="1">
    <source>
        <dbReference type="EMBL" id="KAF4031024.1"/>
    </source>
</evidence>
<dbReference type="AlphaFoldDB" id="A0A833VVX9"/>
<dbReference type="EMBL" id="WSZM01000604">
    <property type="protein sequence ID" value="KAF4031024.1"/>
    <property type="molecule type" value="Genomic_DNA"/>
</dbReference>
<keyword evidence="2" id="KW-1185">Reference proteome</keyword>
<accession>A0A833VVX9</accession>
<proteinExistence type="predicted"/>
<sequence>MQQNNGPTPSLGERTLARALLRARINELADMKSNWRDFQSRVEESEERNYELATKFDGEGTAPSAHDVMTFEVLLEMIINGLKL</sequence>
<reference evidence="1" key="1">
    <citation type="submission" date="2020-04" db="EMBL/GenBank/DDBJ databases">
        <title>Hybrid Assembly of Korean Phytophthora infestans isolates.</title>
        <authorList>
            <person name="Prokchorchik M."/>
            <person name="Lee Y."/>
            <person name="Seo J."/>
            <person name="Cho J.-H."/>
            <person name="Park Y.-E."/>
            <person name="Jang D.-C."/>
            <person name="Im J.-S."/>
            <person name="Choi J.-G."/>
            <person name="Park H.-J."/>
            <person name="Lee G.-B."/>
            <person name="Lee Y.-G."/>
            <person name="Hong S.-Y."/>
            <person name="Cho K."/>
            <person name="Sohn K.H."/>
        </authorList>
    </citation>
    <scope>NUCLEOTIDE SEQUENCE</scope>
    <source>
        <strain evidence="1">KR_1_A1</strain>
    </source>
</reference>
<gene>
    <name evidence="1" type="ORF">GN244_ATG17118</name>
</gene>
<evidence type="ECO:0000313" key="2">
    <source>
        <dbReference type="Proteomes" id="UP000602510"/>
    </source>
</evidence>
<comment type="caution">
    <text evidence="1">The sequence shown here is derived from an EMBL/GenBank/DDBJ whole genome shotgun (WGS) entry which is preliminary data.</text>
</comment>
<protein>
    <submittedName>
        <fullName evidence="1">Uncharacterized protein</fullName>
    </submittedName>
</protein>
<name>A0A833VVX9_PHYIN</name>